<accession>A0ABW4V9M3</accession>
<feature type="transmembrane region" description="Helical" evidence="2">
    <location>
        <begin position="92"/>
        <end position="114"/>
    </location>
</feature>
<keyword evidence="2" id="KW-0812">Transmembrane</keyword>
<evidence type="ECO:0008006" key="5">
    <source>
        <dbReference type="Google" id="ProtNLM"/>
    </source>
</evidence>
<name>A0ABW4V9M3_9MICO</name>
<proteinExistence type="predicted"/>
<dbReference type="RefSeq" id="WP_377198220.1">
    <property type="nucleotide sequence ID" value="NZ_JBHUHF010000001.1"/>
</dbReference>
<feature type="region of interest" description="Disordered" evidence="1">
    <location>
        <begin position="1"/>
        <end position="87"/>
    </location>
</feature>
<evidence type="ECO:0000313" key="4">
    <source>
        <dbReference type="Proteomes" id="UP001597338"/>
    </source>
</evidence>
<feature type="compositionally biased region" description="Polar residues" evidence="1">
    <location>
        <begin position="22"/>
        <end position="42"/>
    </location>
</feature>
<gene>
    <name evidence="3" type="ORF">ACFSL2_12745</name>
</gene>
<evidence type="ECO:0000313" key="3">
    <source>
        <dbReference type="EMBL" id="MFD2026378.1"/>
    </source>
</evidence>
<dbReference type="EMBL" id="JBHUHF010000001">
    <property type="protein sequence ID" value="MFD2026378.1"/>
    <property type="molecule type" value="Genomic_DNA"/>
</dbReference>
<sequence length="275" mass="28076">MPYPVSPDAGVPEHQPDRHRSGQFQPTGQPQSGPFRTSQPGQAGSGRPRSGQLATGPGPRPLPPGPGRPPAETTRASGGGNGGRRNTSRRDWIWSAVAFLIAAGVIGAVGFHFFGPDAAEESTATWAIDACAGPDPTAAEAGAPSDTHRPLPCDDAEATVTVLDIQDAVSVGQAHCPTGTDLVFQKDGQAGGVTQVVCARNLSDDHPGDPGMGGGQLVTGDCVTEDGREAKCSSDGTRTVSGLTVGGSKCPQGTADRIELGFDAQRGYETVCLAK</sequence>
<evidence type="ECO:0000256" key="1">
    <source>
        <dbReference type="SAM" id="MobiDB-lite"/>
    </source>
</evidence>
<protein>
    <recommendedName>
        <fullName evidence="5">Subtilisin inhibitor-like</fullName>
    </recommendedName>
</protein>
<keyword evidence="2" id="KW-1133">Transmembrane helix</keyword>
<feature type="compositionally biased region" description="Pro residues" evidence="1">
    <location>
        <begin position="58"/>
        <end position="69"/>
    </location>
</feature>
<reference evidence="4" key="1">
    <citation type="journal article" date="2019" name="Int. J. Syst. Evol. Microbiol.">
        <title>The Global Catalogue of Microorganisms (GCM) 10K type strain sequencing project: providing services to taxonomists for standard genome sequencing and annotation.</title>
        <authorList>
            <consortium name="The Broad Institute Genomics Platform"/>
            <consortium name="The Broad Institute Genome Sequencing Center for Infectious Disease"/>
            <person name="Wu L."/>
            <person name="Ma J."/>
        </authorList>
    </citation>
    <scope>NUCLEOTIDE SEQUENCE [LARGE SCALE GENOMIC DNA]</scope>
    <source>
        <strain evidence="4">CCM 7043</strain>
    </source>
</reference>
<keyword evidence="2" id="KW-0472">Membrane</keyword>
<dbReference type="Proteomes" id="UP001597338">
    <property type="component" value="Unassembled WGS sequence"/>
</dbReference>
<evidence type="ECO:0000256" key="2">
    <source>
        <dbReference type="SAM" id="Phobius"/>
    </source>
</evidence>
<organism evidence="3 4">
    <name type="scientific">Promicromonospora aerolata</name>
    <dbReference type="NCBI Taxonomy" id="195749"/>
    <lineage>
        <taxon>Bacteria</taxon>
        <taxon>Bacillati</taxon>
        <taxon>Actinomycetota</taxon>
        <taxon>Actinomycetes</taxon>
        <taxon>Micrococcales</taxon>
        <taxon>Promicromonosporaceae</taxon>
        <taxon>Promicromonospora</taxon>
    </lineage>
</organism>
<comment type="caution">
    <text evidence="3">The sequence shown here is derived from an EMBL/GenBank/DDBJ whole genome shotgun (WGS) entry which is preliminary data.</text>
</comment>
<keyword evidence="4" id="KW-1185">Reference proteome</keyword>